<evidence type="ECO:0000313" key="2">
    <source>
        <dbReference type="Proteomes" id="UP000318138"/>
    </source>
</evidence>
<proteinExistence type="predicted"/>
<protein>
    <submittedName>
        <fullName evidence="1">Cyclic-di-AMP receptor</fullName>
    </submittedName>
</protein>
<dbReference type="Pfam" id="PF06153">
    <property type="entry name" value="CdAMP_rec"/>
    <property type="match status" value="1"/>
</dbReference>
<keyword evidence="1" id="KW-0675">Receptor</keyword>
<dbReference type="PANTHER" id="PTHR38456">
    <property type="entry name" value="CYCLIC DI-AMP RECEPTOR A"/>
    <property type="match status" value="1"/>
</dbReference>
<dbReference type="EMBL" id="CP041372">
    <property type="protein sequence ID" value="QKS70633.1"/>
    <property type="molecule type" value="Genomic_DNA"/>
</dbReference>
<keyword evidence="2" id="KW-1185">Reference proteome</keyword>
<accession>A0A859FB98</accession>
<dbReference type="KEGG" id="psua:FLK61_28220"/>
<sequence>MKLMVCVVQNRYREAMETGLKNTNYRMTELASSGGFLRKGSTTFLIGVKEEDVSSLHETMKAICLEYEQKRGKSSDKSHRYISFLIHAKDSLPFLNKQ</sequence>
<reference evidence="2" key="1">
    <citation type="submission" date="2019-07" db="EMBL/GenBank/DDBJ databases">
        <title>Bacillus alkalisoli sp. nov. isolated from saline soil.</title>
        <authorList>
            <person name="Sun J.-Q."/>
            <person name="Xu L."/>
        </authorList>
    </citation>
    <scope>NUCLEOTIDE SEQUENCE [LARGE SCALE GENOMIC DNA]</scope>
    <source>
        <strain evidence="2">M4U3P1</strain>
    </source>
</reference>
<name>A0A859FB98_9BACI</name>
<evidence type="ECO:0000313" key="1">
    <source>
        <dbReference type="EMBL" id="QKS70633.1"/>
    </source>
</evidence>
<dbReference type="InterPro" id="IPR015867">
    <property type="entry name" value="N-reg_PII/ATP_PRibTrfase_C"/>
</dbReference>
<dbReference type="Proteomes" id="UP000318138">
    <property type="component" value="Chromosome"/>
</dbReference>
<dbReference type="InterPro" id="IPR010375">
    <property type="entry name" value="CdAMP_rec"/>
</dbReference>
<organism evidence="1 2">
    <name type="scientific">Paenalkalicoccus suaedae</name>
    <dbReference type="NCBI Taxonomy" id="2592382"/>
    <lineage>
        <taxon>Bacteria</taxon>
        <taxon>Bacillati</taxon>
        <taxon>Bacillota</taxon>
        <taxon>Bacilli</taxon>
        <taxon>Bacillales</taxon>
        <taxon>Bacillaceae</taxon>
        <taxon>Paenalkalicoccus</taxon>
    </lineage>
</organism>
<dbReference type="PANTHER" id="PTHR38456:SF1">
    <property type="entry name" value="CYCLIC DI-AMP RECEPTOR A"/>
    <property type="match status" value="1"/>
</dbReference>
<dbReference type="AlphaFoldDB" id="A0A859FB98"/>
<dbReference type="RefSeq" id="WP_176008669.1">
    <property type="nucleotide sequence ID" value="NZ_CP041372.2"/>
</dbReference>
<dbReference type="Gene3D" id="3.30.70.120">
    <property type="match status" value="1"/>
</dbReference>
<gene>
    <name evidence="1" type="ORF">FLK61_28220</name>
</gene>